<evidence type="ECO:0000256" key="5">
    <source>
        <dbReference type="ARBA" id="ARBA00022833"/>
    </source>
</evidence>
<reference evidence="11" key="1">
    <citation type="journal article" date="2023" name="bioRxiv">
        <title>Improved chromosome-level genome assembly for marigold (Tagetes erecta).</title>
        <authorList>
            <person name="Jiang F."/>
            <person name="Yuan L."/>
            <person name="Wang S."/>
            <person name="Wang H."/>
            <person name="Xu D."/>
            <person name="Wang A."/>
            <person name="Fan W."/>
        </authorList>
    </citation>
    <scope>NUCLEOTIDE SEQUENCE</scope>
    <source>
        <strain evidence="11">WSJ</strain>
        <tissue evidence="11">Leaf</tissue>
    </source>
</reference>
<comment type="similarity">
    <text evidence="2 9">Belongs to the SPT4 family.</text>
</comment>
<evidence type="ECO:0000256" key="9">
    <source>
        <dbReference type="PIRNR" id="PIRNR025023"/>
    </source>
</evidence>
<dbReference type="InterPro" id="IPR022800">
    <property type="entry name" value="Spt4/RpoE2_Znf"/>
</dbReference>
<evidence type="ECO:0000256" key="1">
    <source>
        <dbReference type="ARBA" id="ARBA00004123"/>
    </source>
</evidence>
<dbReference type="FunFam" id="3.30.40.210:FF:000002">
    <property type="entry name" value="Transcription elongation factor SPT4 homolog"/>
    <property type="match status" value="1"/>
</dbReference>
<sequence>MTTAAQIPTSFGHELRACLRCRLVKTYDQFRESGCENCRFFKMEEDSERVADCTTNNFSGIISVMDPARSWAARWLRIGKFVPGCYTLAVSEALSEDLQSLCTEERATYIPPKGV</sequence>
<proteinExistence type="inferred from homology"/>
<dbReference type="AlphaFoldDB" id="A0AAD8KL98"/>
<keyword evidence="12" id="KW-1185">Reference proteome</keyword>
<evidence type="ECO:0000313" key="11">
    <source>
        <dbReference type="EMBL" id="KAK1423191.1"/>
    </source>
</evidence>
<evidence type="ECO:0000256" key="6">
    <source>
        <dbReference type="ARBA" id="ARBA00023163"/>
    </source>
</evidence>
<gene>
    <name evidence="11" type="ORF">QVD17_18486</name>
</gene>
<dbReference type="InterPro" id="IPR029040">
    <property type="entry name" value="RPABC4/Spt4"/>
</dbReference>
<dbReference type="PANTHER" id="PTHR12882">
    <property type="entry name" value="SUPPRESSOR OF TY 4"/>
    <property type="match status" value="1"/>
</dbReference>
<dbReference type="GO" id="GO:0032044">
    <property type="term" value="C:DSIF complex"/>
    <property type="evidence" value="ECO:0007669"/>
    <property type="project" value="TreeGrafter"/>
</dbReference>
<dbReference type="Gene3D" id="3.30.40.210">
    <property type="match status" value="1"/>
</dbReference>
<evidence type="ECO:0000256" key="7">
    <source>
        <dbReference type="ARBA" id="ARBA00023242"/>
    </source>
</evidence>
<comment type="subcellular location">
    <subcellularLocation>
        <location evidence="1 9">Nucleus</location>
    </subcellularLocation>
</comment>
<evidence type="ECO:0000256" key="8">
    <source>
        <dbReference type="ARBA" id="ARBA00056652"/>
    </source>
</evidence>
<evidence type="ECO:0000256" key="2">
    <source>
        <dbReference type="ARBA" id="ARBA00010464"/>
    </source>
</evidence>
<comment type="caution">
    <text evidence="11">The sequence shown here is derived from an EMBL/GenBank/DDBJ whole genome shotgun (WGS) entry which is preliminary data.</text>
</comment>
<dbReference type="Pfam" id="PF06093">
    <property type="entry name" value="Spt4"/>
    <property type="match status" value="1"/>
</dbReference>
<dbReference type="GO" id="GO:0008270">
    <property type="term" value="F:zinc ion binding"/>
    <property type="evidence" value="ECO:0007669"/>
    <property type="project" value="UniProtKB-KW"/>
</dbReference>
<keyword evidence="6 9" id="KW-0804">Transcription</keyword>
<dbReference type="EMBL" id="JAUHHV010000005">
    <property type="protein sequence ID" value="KAK1423191.1"/>
    <property type="molecule type" value="Genomic_DNA"/>
</dbReference>
<organism evidence="11 12">
    <name type="scientific">Tagetes erecta</name>
    <name type="common">African marigold</name>
    <dbReference type="NCBI Taxonomy" id="13708"/>
    <lineage>
        <taxon>Eukaryota</taxon>
        <taxon>Viridiplantae</taxon>
        <taxon>Streptophyta</taxon>
        <taxon>Embryophyta</taxon>
        <taxon>Tracheophyta</taxon>
        <taxon>Spermatophyta</taxon>
        <taxon>Magnoliopsida</taxon>
        <taxon>eudicotyledons</taxon>
        <taxon>Gunneridae</taxon>
        <taxon>Pentapetalae</taxon>
        <taxon>asterids</taxon>
        <taxon>campanulids</taxon>
        <taxon>Asterales</taxon>
        <taxon>Asteraceae</taxon>
        <taxon>Asteroideae</taxon>
        <taxon>Heliantheae alliance</taxon>
        <taxon>Tageteae</taxon>
        <taxon>Tagetes</taxon>
    </lineage>
</organism>
<evidence type="ECO:0000259" key="10">
    <source>
        <dbReference type="SMART" id="SM01389"/>
    </source>
</evidence>
<feature type="domain" description="Spt4/RpoE2 zinc finger" evidence="10">
    <location>
        <begin position="15"/>
        <end position="91"/>
    </location>
</feature>
<dbReference type="SUPFAM" id="SSF63393">
    <property type="entry name" value="RNA polymerase subunits"/>
    <property type="match status" value="1"/>
</dbReference>
<dbReference type="GO" id="GO:0140673">
    <property type="term" value="P:transcription elongation-coupled chromatin remodeling"/>
    <property type="evidence" value="ECO:0007669"/>
    <property type="project" value="InterPro"/>
</dbReference>
<name>A0AAD8KL98_TARER</name>
<evidence type="ECO:0000313" key="12">
    <source>
        <dbReference type="Proteomes" id="UP001229421"/>
    </source>
</evidence>
<keyword evidence="3" id="KW-0479">Metal-binding</keyword>
<dbReference type="CDD" id="cd07973">
    <property type="entry name" value="Spt4"/>
    <property type="match status" value="1"/>
</dbReference>
<dbReference type="Proteomes" id="UP001229421">
    <property type="component" value="Unassembled WGS sequence"/>
</dbReference>
<dbReference type="SMART" id="SM01389">
    <property type="entry name" value="Spt4"/>
    <property type="match status" value="1"/>
</dbReference>
<protein>
    <recommendedName>
        <fullName evidence="9">Transcription elongation factor SPT4 homolog</fullName>
    </recommendedName>
</protein>
<dbReference type="GO" id="GO:0000993">
    <property type="term" value="F:RNA polymerase II complex binding"/>
    <property type="evidence" value="ECO:0007669"/>
    <property type="project" value="TreeGrafter"/>
</dbReference>
<keyword evidence="7 9" id="KW-0539">Nucleus</keyword>
<evidence type="ECO:0000256" key="3">
    <source>
        <dbReference type="ARBA" id="ARBA00022723"/>
    </source>
</evidence>
<dbReference type="InterPro" id="IPR009287">
    <property type="entry name" value="Spt4"/>
</dbReference>
<dbReference type="GO" id="GO:0006355">
    <property type="term" value="P:regulation of DNA-templated transcription"/>
    <property type="evidence" value="ECO:0007669"/>
    <property type="project" value="InterPro"/>
</dbReference>
<comment type="function">
    <text evidence="8 9">May regulate transcription elongation by RNA polymerase II. May enhance transcriptional pausing at sites proximal to the promoter, which may in turn facilitate the assembly of an elongation competent RNA polymerase II complex.</text>
</comment>
<keyword evidence="4" id="KW-0863">Zinc-finger</keyword>
<accession>A0AAD8KL98</accession>
<evidence type="ECO:0000256" key="4">
    <source>
        <dbReference type="ARBA" id="ARBA00022771"/>
    </source>
</evidence>
<dbReference type="InterPro" id="IPR038510">
    <property type="entry name" value="Spt4_sf"/>
</dbReference>
<dbReference type="PIRSF" id="PIRSF025023">
    <property type="entry name" value="Spt4"/>
    <property type="match status" value="1"/>
</dbReference>
<keyword evidence="5" id="KW-0862">Zinc</keyword>
<dbReference type="PANTHER" id="PTHR12882:SF1">
    <property type="entry name" value="TRANSCRIPTION ELONGATION FACTOR SPT4"/>
    <property type="match status" value="1"/>
</dbReference>